<feature type="transmembrane region" description="Helical" evidence="1">
    <location>
        <begin position="71"/>
        <end position="95"/>
    </location>
</feature>
<reference evidence="3" key="1">
    <citation type="journal article" date="2019" name="Int. J. Syst. Evol. Microbiol.">
        <title>The Global Catalogue of Microorganisms (GCM) 10K type strain sequencing project: providing services to taxonomists for standard genome sequencing and annotation.</title>
        <authorList>
            <consortium name="The Broad Institute Genomics Platform"/>
            <consortium name="The Broad Institute Genome Sequencing Center for Infectious Disease"/>
            <person name="Wu L."/>
            <person name="Ma J."/>
        </authorList>
    </citation>
    <scope>NUCLEOTIDE SEQUENCE [LARGE SCALE GENOMIC DNA]</scope>
    <source>
        <strain evidence="3">CGMCC 4.7289</strain>
    </source>
</reference>
<feature type="transmembrane region" description="Helical" evidence="1">
    <location>
        <begin position="160"/>
        <end position="179"/>
    </location>
</feature>
<evidence type="ECO:0000256" key="1">
    <source>
        <dbReference type="SAM" id="Phobius"/>
    </source>
</evidence>
<keyword evidence="1" id="KW-0812">Transmembrane</keyword>
<keyword evidence="3" id="KW-1185">Reference proteome</keyword>
<feature type="transmembrane region" description="Helical" evidence="1">
    <location>
        <begin position="270"/>
        <end position="295"/>
    </location>
</feature>
<proteinExistence type="predicted"/>
<evidence type="ECO:0000313" key="3">
    <source>
        <dbReference type="Proteomes" id="UP001595816"/>
    </source>
</evidence>
<name>A0ABV8LXW9_9ACTN</name>
<feature type="transmembrane region" description="Helical" evidence="1">
    <location>
        <begin position="199"/>
        <end position="219"/>
    </location>
</feature>
<evidence type="ECO:0000313" key="2">
    <source>
        <dbReference type="EMBL" id="MFC4135931.1"/>
    </source>
</evidence>
<organism evidence="2 3">
    <name type="scientific">Hamadaea flava</name>
    <dbReference type="NCBI Taxonomy" id="1742688"/>
    <lineage>
        <taxon>Bacteria</taxon>
        <taxon>Bacillati</taxon>
        <taxon>Actinomycetota</taxon>
        <taxon>Actinomycetes</taxon>
        <taxon>Micromonosporales</taxon>
        <taxon>Micromonosporaceae</taxon>
        <taxon>Hamadaea</taxon>
    </lineage>
</organism>
<sequence>MNAAVWAGLFCLVASCGQLLVPSRVYDRPTDLVLGLPIVPVVVLGFSATLFTTGVILLGEGICRRLGAPSLWALAVADPARFARVLLAGAAAGLVMELVAEWLGRLWIYPYWTAWLYALIVVPGFAFYWLSIVESYLAVKAILDRIARPSRSVVPRRPAGLFLLGGSALLAALLLYLHWYAQGYVLAVQHPVGHAPPFWYALIAFLGVWATAEALLSRWGRSSLLGSIRRGYWTPLIAIAGASAVFGVLMELQNAVHRHWAYQNWPGGRVAGVPAAVLAAWPLQYATFLVLPLLLAPELSALFFAHPAALPIHPRPRPLPVDHGVNRGLDGVSEPETP</sequence>
<dbReference type="EMBL" id="JBHSAY010000028">
    <property type="protein sequence ID" value="MFC4135931.1"/>
    <property type="molecule type" value="Genomic_DNA"/>
</dbReference>
<feature type="transmembrane region" description="Helical" evidence="1">
    <location>
        <begin position="32"/>
        <end position="59"/>
    </location>
</feature>
<keyword evidence="1" id="KW-1133">Transmembrane helix</keyword>
<protein>
    <submittedName>
        <fullName evidence="2">Uncharacterized protein</fullName>
    </submittedName>
</protein>
<dbReference type="Proteomes" id="UP001595816">
    <property type="component" value="Unassembled WGS sequence"/>
</dbReference>
<accession>A0ABV8LXW9</accession>
<dbReference type="RefSeq" id="WP_253762515.1">
    <property type="nucleotide sequence ID" value="NZ_JAMZDZ010000001.1"/>
</dbReference>
<keyword evidence="1" id="KW-0472">Membrane</keyword>
<feature type="transmembrane region" description="Helical" evidence="1">
    <location>
        <begin position="231"/>
        <end position="250"/>
    </location>
</feature>
<gene>
    <name evidence="2" type="ORF">ACFOZ4_35455</name>
</gene>
<comment type="caution">
    <text evidence="2">The sequence shown here is derived from an EMBL/GenBank/DDBJ whole genome shotgun (WGS) entry which is preliminary data.</text>
</comment>
<feature type="transmembrane region" description="Helical" evidence="1">
    <location>
        <begin position="115"/>
        <end position="139"/>
    </location>
</feature>